<dbReference type="Pfam" id="PF13181">
    <property type="entry name" value="TPR_8"/>
    <property type="match status" value="1"/>
</dbReference>
<dbReference type="InterPro" id="IPR019734">
    <property type="entry name" value="TPR_rpt"/>
</dbReference>
<evidence type="ECO:0000256" key="4">
    <source>
        <dbReference type="SAM" id="MobiDB-lite"/>
    </source>
</evidence>
<reference evidence="8" key="1">
    <citation type="journal article" date="2023" name="Commun. Biol.">
        <title>Genome analysis of Parmales, the sister group of diatoms, reveals the evolutionary specialization of diatoms from phago-mixotrophs to photoautotrophs.</title>
        <authorList>
            <person name="Ban H."/>
            <person name="Sato S."/>
            <person name="Yoshikawa S."/>
            <person name="Yamada K."/>
            <person name="Nakamura Y."/>
            <person name="Ichinomiya M."/>
            <person name="Sato N."/>
            <person name="Blanc-Mathieu R."/>
            <person name="Endo H."/>
            <person name="Kuwata A."/>
            <person name="Ogata H."/>
        </authorList>
    </citation>
    <scope>NUCLEOTIDE SEQUENCE [LARGE SCALE GENOMIC DNA]</scope>
    <source>
        <strain evidence="8">NIES 3700</strain>
    </source>
</reference>
<dbReference type="PANTHER" id="PTHR45188:SF2">
    <property type="entry name" value="DNAJ HOMOLOG SUBFAMILY C MEMBER 7"/>
    <property type="match status" value="1"/>
</dbReference>
<name>A0A9W7F557_9STRA</name>
<sequence length="569" mass="64270">MYSTMSTAKTVRRRRLLSILFLVTMLMILPSVRSQGQANAGQANAGQGNEKQQQQATKETGSGAPKVSFEELMTFTKLGDLRRHASSYLAERSYSKSLKLYTRCITLEPLNFQNYLKRFKLYKRVQRVVEGAAGNAAVLKGMKLGEDIRNLSQEDLNNRMITDLNSAIELLASSKSGDKKSDKARIEAYESRASLHSKNLNCTAAVADYAYLSKEDGGTSYANEIPRHKKCEDTVRIINALSGEQNTGQNNENVQRRIIQFITDLFQSMQTQNVELLKRRALAYLQLTDKDSTYSAVTDLGTLIKLLPNTIQYYELRGNAYFNLGEIDVAINHYKSGLKMDPEDKGCKRGHKVVKGLKKKIDRSVEAEGVNDWGKAVTYLKEAWKLIEDWNADQEGRMSPEILVTLVLNKLVSALSKTNDFDEAIKVGEEAYRLHMHPSSVIPLSAAYILKERYQDAVNILKNCQQTFRDDSSLNQEIQKAEAALKQSKTKNYYKILDVPRSSDKTAIKKAYKKKALEWHPDKNVDNAEKAEKMFMDIAEAYEVLGDEEMRGFRHGGGGQQFHFNFGGR</sequence>
<gene>
    <name evidence="7" type="ORF">TrLO_g3123</name>
</gene>
<evidence type="ECO:0000256" key="3">
    <source>
        <dbReference type="PROSITE-ProRule" id="PRU00339"/>
    </source>
</evidence>
<dbReference type="AlphaFoldDB" id="A0A9W7F557"/>
<evidence type="ECO:0000256" key="1">
    <source>
        <dbReference type="ARBA" id="ARBA00022737"/>
    </source>
</evidence>
<accession>A0A9W7F557</accession>
<evidence type="ECO:0000256" key="2">
    <source>
        <dbReference type="ARBA" id="ARBA00022803"/>
    </source>
</evidence>
<dbReference type="PANTHER" id="PTHR45188">
    <property type="entry name" value="DNAJ PROTEIN P58IPK HOMOLOG"/>
    <property type="match status" value="1"/>
</dbReference>
<dbReference type="InterPro" id="IPR011990">
    <property type="entry name" value="TPR-like_helical_dom_sf"/>
</dbReference>
<organism evidence="7 8">
    <name type="scientific">Triparma laevis f. longispina</name>
    <dbReference type="NCBI Taxonomy" id="1714387"/>
    <lineage>
        <taxon>Eukaryota</taxon>
        <taxon>Sar</taxon>
        <taxon>Stramenopiles</taxon>
        <taxon>Ochrophyta</taxon>
        <taxon>Bolidophyceae</taxon>
        <taxon>Parmales</taxon>
        <taxon>Triparmaceae</taxon>
        <taxon>Triparma</taxon>
    </lineage>
</organism>
<evidence type="ECO:0000313" key="7">
    <source>
        <dbReference type="EMBL" id="GMI01763.1"/>
    </source>
</evidence>
<keyword evidence="5" id="KW-0732">Signal</keyword>
<dbReference type="CDD" id="cd06257">
    <property type="entry name" value="DnaJ"/>
    <property type="match status" value="1"/>
</dbReference>
<dbReference type="InterPro" id="IPR036869">
    <property type="entry name" value="J_dom_sf"/>
</dbReference>
<feature type="chain" id="PRO_5040731611" description="J domain-containing protein" evidence="5">
    <location>
        <begin position="35"/>
        <end position="569"/>
    </location>
</feature>
<evidence type="ECO:0000256" key="5">
    <source>
        <dbReference type="SAM" id="SignalP"/>
    </source>
</evidence>
<feature type="compositionally biased region" description="Low complexity" evidence="4">
    <location>
        <begin position="39"/>
        <end position="56"/>
    </location>
</feature>
<evidence type="ECO:0000259" key="6">
    <source>
        <dbReference type="PROSITE" id="PS50076"/>
    </source>
</evidence>
<dbReference type="OrthoDB" id="10250354at2759"/>
<dbReference type="PROSITE" id="PS50005">
    <property type="entry name" value="TPR"/>
    <property type="match status" value="1"/>
</dbReference>
<dbReference type="SUPFAM" id="SSF46565">
    <property type="entry name" value="Chaperone J-domain"/>
    <property type="match status" value="1"/>
</dbReference>
<comment type="caution">
    <text evidence="7">The sequence shown here is derived from an EMBL/GenBank/DDBJ whole genome shotgun (WGS) entry which is preliminary data.</text>
</comment>
<dbReference type="Gene3D" id="1.25.40.10">
    <property type="entry name" value="Tetratricopeptide repeat domain"/>
    <property type="match status" value="1"/>
</dbReference>
<dbReference type="Proteomes" id="UP001165122">
    <property type="component" value="Unassembled WGS sequence"/>
</dbReference>
<dbReference type="PROSITE" id="PS50076">
    <property type="entry name" value="DNAJ_2"/>
    <property type="match status" value="1"/>
</dbReference>
<feature type="region of interest" description="Disordered" evidence="4">
    <location>
        <begin position="39"/>
        <end position="63"/>
    </location>
</feature>
<dbReference type="PRINTS" id="PR00625">
    <property type="entry name" value="JDOMAIN"/>
</dbReference>
<keyword evidence="1" id="KW-0677">Repeat</keyword>
<dbReference type="EMBL" id="BRXW01000037">
    <property type="protein sequence ID" value="GMI01763.1"/>
    <property type="molecule type" value="Genomic_DNA"/>
</dbReference>
<keyword evidence="2 3" id="KW-0802">TPR repeat</keyword>
<proteinExistence type="predicted"/>
<evidence type="ECO:0000313" key="8">
    <source>
        <dbReference type="Proteomes" id="UP001165122"/>
    </source>
</evidence>
<feature type="signal peptide" evidence="5">
    <location>
        <begin position="1"/>
        <end position="34"/>
    </location>
</feature>
<dbReference type="InterPro" id="IPR001623">
    <property type="entry name" value="DnaJ_domain"/>
</dbReference>
<dbReference type="Pfam" id="PF00226">
    <property type="entry name" value="DnaJ"/>
    <property type="match status" value="1"/>
</dbReference>
<keyword evidence="8" id="KW-1185">Reference proteome</keyword>
<protein>
    <recommendedName>
        <fullName evidence="6">J domain-containing protein</fullName>
    </recommendedName>
</protein>
<feature type="repeat" description="TPR" evidence="3">
    <location>
        <begin position="311"/>
        <end position="344"/>
    </location>
</feature>
<dbReference type="Gene3D" id="1.10.287.110">
    <property type="entry name" value="DnaJ domain"/>
    <property type="match status" value="1"/>
</dbReference>
<dbReference type="SMART" id="SM00271">
    <property type="entry name" value="DnaJ"/>
    <property type="match status" value="1"/>
</dbReference>
<dbReference type="SUPFAM" id="SSF48452">
    <property type="entry name" value="TPR-like"/>
    <property type="match status" value="1"/>
</dbReference>
<dbReference type="SMART" id="SM00028">
    <property type="entry name" value="TPR"/>
    <property type="match status" value="4"/>
</dbReference>
<feature type="domain" description="J" evidence="6">
    <location>
        <begin position="492"/>
        <end position="558"/>
    </location>
</feature>